<gene>
    <name evidence="1" type="ORF">BB934_38395</name>
</gene>
<geneLocation type="plasmid" evidence="1">
    <name>unnamed2</name>
</geneLocation>
<dbReference type="EMBL" id="CP016619">
    <property type="protein sequence ID" value="ANY84124.1"/>
    <property type="molecule type" value="Genomic_DNA"/>
</dbReference>
<organism evidence="1">
    <name type="scientific">Microvirga ossetica</name>
    <dbReference type="NCBI Taxonomy" id="1882682"/>
    <lineage>
        <taxon>Bacteria</taxon>
        <taxon>Pseudomonadati</taxon>
        <taxon>Pseudomonadota</taxon>
        <taxon>Alphaproteobacteria</taxon>
        <taxon>Hyphomicrobiales</taxon>
        <taxon>Methylobacteriaceae</taxon>
        <taxon>Microvirga</taxon>
    </lineage>
</organism>
<dbReference type="KEGG" id="moc:BB934_38395"/>
<evidence type="ECO:0000313" key="1">
    <source>
        <dbReference type="EMBL" id="ANY84124.1"/>
    </source>
</evidence>
<protein>
    <submittedName>
        <fullName evidence="1">Uncharacterized protein</fullName>
    </submittedName>
</protein>
<dbReference type="RefSeq" id="WP_099515058.1">
    <property type="nucleotide sequence ID" value="NZ_CP016619.1"/>
</dbReference>
<dbReference type="OrthoDB" id="7459855at2"/>
<proteinExistence type="predicted"/>
<keyword evidence="1" id="KW-0614">Plasmid</keyword>
<name>A0A1B2EVZ1_9HYPH</name>
<accession>A0A1B2EVZ1</accession>
<dbReference type="AlphaFoldDB" id="A0A1B2EVZ1"/>
<reference evidence="1" key="1">
    <citation type="submission" date="2016-07" db="EMBL/GenBank/DDBJ databases">
        <title>Microvirga ossetica sp. nov. a new species of rhizobia isolated from root nodules of the legume species Vicia alpestris Steven originated from North Ossetia region in the Caucasus.</title>
        <authorList>
            <person name="Safronova V.I."/>
            <person name="Kuznetsova I.G."/>
            <person name="Sazanova A.L."/>
            <person name="Belimov A."/>
            <person name="Andronov E."/>
            <person name="Osledkin Y.S."/>
            <person name="Onishchuk O.P."/>
            <person name="Kurchak O.N."/>
            <person name="Shaposhnikov A.I."/>
            <person name="Willems A."/>
            <person name="Tikhonovich I.A."/>
        </authorList>
    </citation>
    <scope>NUCLEOTIDE SEQUENCE [LARGE SCALE GENOMIC DNA]</scope>
    <source>
        <strain evidence="1">V5/3M</strain>
        <plasmid evidence="1">unnamed2</plasmid>
    </source>
</reference>
<sequence>MSVMADHPLTTDTAAHSDQVALVLSLELSQSKWLVTSLVLGSDKISKHTLKGGDGPALLALLAQLQARAVKRVSQPVPMIAIHEAGLDGFSVHQLLTANGVESHVVDPASIAMPRRKRRAKTDRIDGEGSVANVLFHSCSYGGCSHSSGDRDVQG</sequence>